<evidence type="ECO:0000313" key="2">
    <source>
        <dbReference type="EMBL" id="NHN26216.1"/>
    </source>
</evidence>
<sequence length="108" mass="12426">MIGTVERKISHGVIKDEKCKVCNENADLLVDVYIKILAIRIFVFPLEKRTSVSCAKCKKANLKSYELSSTAKNKLFKIDEETKTPVKFYSGYIVITILLFLWMFSKLK</sequence>
<feature type="transmembrane region" description="Helical" evidence="1">
    <location>
        <begin position="86"/>
        <end position="105"/>
    </location>
</feature>
<protein>
    <recommendedName>
        <fullName evidence="4">Zinc-ribbon 15 domain-containing protein</fullName>
    </recommendedName>
</protein>
<keyword evidence="3" id="KW-1185">Reference proteome</keyword>
<dbReference type="EMBL" id="VEVQ02000006">
    <property type="protein sequence ID" value="NHN26216.1"/>
    <property type="molecule type" value="Genomic_DNA"/>
</dbReference>
<proteinExistence type="predicted"/>
<keyword evidence="1" id="KW-0812">Transmembrane</keyword>
<dbReference type="RefSeq" id="WP_140962540.1">
    <property type="nucleotide sequence ID" value="NZ_VEVQ02000006.1"/>
</dbReference>
<keyword evidence="1" id="KW-1133">Transmembrane helix</keyword>
<keyword evidence="1" id="KW-0472">Membrane</keyword>
<reference evidence="2" key="1">
    <citation type="submission" date="2019-05" db="EMBL/GenBank/DDBJ databases">
        <authorList>
            <person name="Lianzixin W."/>
        </authorList>
    </citation>
    <scope>NUCLEOTIDE SEQUENCE</scope>
    <source>
        <strain evidence="2">EC11</strain>
    </source>
</reference>
<evidence type="ECO:0008006" key="4">
    <source>
        <dbReference type="Google" id="ProtNLM"/>
    </source>
</evidence>
<accession>A0ABX0IVV9</accession>
<reference evidence="2" key="2">
    <citation type="submission" date="2020-02" db="EMBL/GenBank/DDBJ databases">
        <title>Flavobacterium profundi sp. nov., isolated from a deep-sea seamount.</title>
        <authorList>
            <person name="Zhang D.-C."/>
        </authorList>
    </citation>
    <scope>NUCLEOTIDE SEQUENCE</scope>
    <source>
        <strain evidence="2">EC11</strain>
    </source>
</reference>
<evidence type="ECO:0000256" key="1">
    <source>
        <dbReference type="SAM" id="Phobius"/>
    </source>
</evidence>
<comment type="caution">
    <text evidence="2">The sequence shown here is derived from an EMBL/GenBank/DDBJ whole genome shotgun (WGS) entry which is preliminary data.</text>
</comment>
<evidence type="ECO:0000313" key="3">
    <source>
        <dbReference type="Proteomes" id="UP000817854"/>
    </source>
</evidence>
<dbReference type="Proteomes" id="UP000817854">
    <property type="component" value="Unassembled WGS sequence"/>
</dbReference>
<gene>
    <name evidence="2" type="ORF">FIA58_011055</name>
</gene>
<name>A0ABX0IVV9_9FLAO</name>
<organism evidence="2 3">
    <name type="scientific">Flavobacterium jejuense</name>
    <dbReference type="NCBI Taxonomy" id="1544455"/>
    <lineage>
        <taxon>Bacteria</taxon>
        <taxon>Pseudomonadati</taxon>
        <taxon>Bacteroidota</taxon>
        <taxon>Flavobacteriia</taxon>
        <taxon>Flavobacteriales</taxon>
        <taxon>Flavobacteriaceae</taxon>
        <taxon>Flavobacterium</taxon>
    </lineage>
</organism>